<accession>U9USI6</accession>
<dbReference type="HOGENOM" id="CLU_2050863_0_0_1"/>
<sequence>MFDQILATILKLFLVHDVIVEMLISFTNLQEFVLGFYRGTYTEDFKKLQYAKFPKLQTLKIPYQCPNPEYVMKFLETNGNNLKNLYTVEKNNALSLSIAKFCPNLRRLFKVLKFGVEKNI</sequence>
<evidence type="ECO:0000313" key="1">
    <source>
        <dbReference type="EMBL" id="ESA21483.1"/>
    </source>
</evidence>
<proteinExistence type="predicted"/>
<reference evidence="1" key="1">
    <citation type="submission" date="2013-07" db="EMBL/GenBank/DDBJ databases">
        <title>The genome of an arbuscular mycorrhizal fungus provides insights into the evolution of the oldest plant symbiosis.</title>
        <authorList>
            <consortium name="DOE Joint Genome Institute"/>
            <person name="Tisserant E."/>
            <person name="Malbreil M."/>
            <person name="Kuo A."/>
            <person name="Kohler A."/>
            <person name="Symeonidi A."/>
            <person name="Balestrini R."/>
            <person name="Charron P."/>
            <person name="Duensing N."/>
            <person name="Frei-dit-Frey N."/>
            <person name="Gianinazzi-Pearson V."/>
            <person name="Gilbert B."/>
            <person name="Handa Y."/>
            <person name="Hijri M."/>
            <person name="Kaul R."/>
            <person name="Kawaguchi M."/>
            <person name="Krajinski F."/>
            <person name="Lammers P."/>
            <person name="Lapierre D."/>
            <person name="Masclaux F.G."/>
            <person name="Murat C."/>
            <person name="Morin E."/>
            <person name="Ndikumana S."/>
            <person name="Pagni M."/>
            <person name="Petitpierre D."/>
            <person name="Requena N."/>
            <person name="Rosikiewicz P."/>
            <person name="Riley R."/>
            <person name="Saito K."/>
            <person name="San Clemente H."/>
            <person name="Shapiro H."/>
            <person name="van Tuinen D."/>
            <person name="Becard G."/>
            <person name="Bonfante P."/>
            <person name="Paszkowski U."/>
            <person name="Shachar-Hill Y."/>
            <person name="Young J.P."/>
            <person name="Sanders I.R."/>
            <person name="Henrissat B."/>
            <person name="Rensing S.A."/>
            <person name="Grigoriev I.V."/>
            <person name="Corradi N."/>
            <person name="Roux C."/>
            <person name="Martin F."/>
        </authorList>
    </citation>
    <scope>NUCLEOTIDE SEQUENCE</scope>
    <source>
        <strain evidence="1">DAOM 197198</strain>
    </source>
</reference>
<dbReference type="AlphaFoldDB" id="U9USI6"/>
<protein>
    <submittedName>
        <fullName evidence="1">Uncharacterized protein</fullName>
    </submittedName>
</protein>
<name>U9USI6_RHIID</name>
<gene>
    <name evidence="1" type="ORF">GLOINDRAFT_91865</name>
</gene>
<dbReference type="EMBL" id="KI276383">
    <property type="protein sequence ID" value="ESA21483.1"/>
    <property type="molecule type" value="Genomic_DNA"/>
</dbReference>
<organism evidence="1">
    <name type="scientific">Rhizophagus irregularis (strain DAOM 181602 / DAOM 197198 / MUCL 43194)</name>
    <name type="common">Arbuscular mycorrhizal fungus</name>
    <name type="synonym">Glomus intraradices</name>
    <dbReference type="NCBI Taxonomy" id="747089"/>
    <lineage>
        <taxon>Eukaryota</taxon>
        <taxon>Fungi</taxon>
        <taxon>Fungi incertae sedis</taxon>
        <taxon>Mucoromycota</taxon>
        <taxon>Glomeromycotina</taxon>
        <taxon>Glomeromycetes</taxon>
        <taxon>Glomerales</taxon>
        <taxon>Glomeraceae</taxon>
        <taxon>Rhizophagus</taxon>
    </lineage>
</organism>